<reference evidence="2" key="2">
    <citation type="submission" date="2021-02" db="EMBL/GenBank/DDBJ databases">
        <authorList>
            <person name="Kimball J.A."/>
            <person name="Haas M.W."/>
            <person name="Macchietto M."/>
            <person name="Kono T."/>
            <person name="Duquette J."/>
            <person name="Shao M."/>
        </authorList>
    </citation>
    <scope>NUCLEOTIDE SEQUENCE</scope>
    <source>
        <tissue evidence="2">Fresh leaf tissue</tissue>
    </source>
</reference>
<gene>
    <name evidence="2" type="ORF">GUJ93_ZPchr0002g24653</name>
</gene>
<feature type="region of interest" description="Disordered" evidence="1">
    <location>
        <begin position="1"/>
        <end position="21"/>
    </location>
</feature>
<name>A0A8J5S651_ZIZPA</name>
<keyword evidence="3" id="KW-1185">Reference proteome</keyword>
<dbReference type="EMBL" id="JAAALK010000287">
    <property type="protein sequence ID" value="KAG8059063.1"/>
    <property type="molecule type" value="Genomic_DNA"/>
</dbReference>
<evidence type="ECO:0000256" key="1">
    <source>
        <dbReference type="SAM" id="MobiDB-lite"/>
    </source>
</evidence>
<organism evidence="2 3">
    <name type="scientific">Zizania palustris</name>
    <name type="common">Northern wild rice</name>
    <dbReference type="NCBI Taxonomy" id="103762"/>
    <lineage>
        <taxon>Eukaryota</taxon>
        <taxon>Viridiplantae</taxon>
        <taxon>Streptophyta</taxon>
        <taxon>Embryophyta</taxon>
        <taxon>Tracheophyta</taxon>
        <taxon>Spermatophyta</taxon>
        <taxon>Magnoliopsida</taxon>
        <taxon>Liliopsida</taxon>
        <taxon>Poales</taxon>
        <taxon>Poaceae</taxon>
        <taxon>BOP clade</taxon>
        <taxon>Oryzoideae</taxon>
        <taxon>Oryzeae</taxon>
        <taxon>Zizaniinae</taxon>
        <taxon>Zizania</taxon>
    </lineage>
</organism>
<protein>
    <submittedName>
        <fullName evidence="2">Uncharacterized protein</fullName>
    </submittedName>
</protein>
<evidence type="ECO:0000313" key="3">
    <source>
        <dbReference type="Proteomes" id="UP000729402"/>
    </source>
</evidence>
<sequence length="81" mass="9098">MIRVSRAEGRQVGRLGAMKAQPTCRESSLRAVWGHSRRAGWGRSCAVVWWPQQELQGPRAPHQTARHVDPMWLRQPGGATT</sequence>
<accession>A0A8J5S651</accession>
<evidence type="ECO:0000313" key="2">
    <source>
        <dbReference type="EMBL" id="KAG8059063.1"/>
    </source>
</evidence>
<feature type="region of interest" description="Disordered" evidence="1">
    <location>
        <begin position="57"/>
        <end position="81"/>
    </location>
</feature>
<comment type="caution">
    <text evidence="2">The sequence shown here is derived from an EMBL/GenBank/DDBJ whole genome shotgun (WGS) entry which is preliminary data.</text>
</comment>
<feature type="compositionally biased region" description="Basic and acidic residues" evidence="1">
    <location>
        <begin position="1"/>
        <end position="11"/>
    </location>
</feature>
<proteinExistence type="predicted"/>
<reference evidence="2" key="1">
    <citation type="journal article" date="2021" name="bioRxiv">
        <title>Whole Genome Assembly and Annotation of Northern Wild Rice, Zizania palustris L., Supports a Whole Genome Duplication in the Zizania Genus.</title>
        <authorList>
            <person name="Haas M."/>
            <person name="Kono T."/>
            <person name="Macchietto M."/>
            <person name="Millas R."/>
            <person name="McGilp L."/>
            <person name="Shao M."/>
            <person name="Duquette J."/>
            <person name="Hirsch C.N."/>
            <person name="Kimball J."/>
        </authorList>
    </citation>
    <scope>NUCLEOTIDE SEQUENCE</scope>
    <source>
        <tissue evidence="2">Fresh leaf tissue</tissue>
    </source>
</reference>
<dbReference type="AlphaFoldDB" id="A0A8J5S651"/>
<dbReference type="Proteomes" id="UP000729402">
    <property type="component" value="Unassembled WGS sequence"/>
</dbReference>